<evidence type="ECO:0000259" key="3">
    <source>
        <dbReference type="SMART" id="SM00062"/>
    </source>
</evidence>
<dbReference type="InterPro" id="IPR001638">
    <property type="entry name" value="Solute-binding_3/MltF_N"/>
</dbReference>
<dbReference type="AlphaFoldDB" id="A0A1P8JPY8"/>
<dbReference type="Pfam" id="PF00497">
    <property type="entry name" value="SBP_bac_3"/>
    <property type="match status" value="1"/>
</dbReference>
<dbReference type="SUPFAM" id="SSF53850">
    <property type="entry name" value="Periplasmic binding protein-like II"/>
    <property type="match status" value="1"/>
</dbReference>
<evidence type="ECO:0000256" key="2">
    <source>
        <dbReference type="SAM" id="SignalP"/>
    </source>
</evidence>
<feature type="domain" description="Solute-binding protein family 3/N-terminal" evidence="3">
    <location>
        <begin position="36"/>
        <end position="256"/>
    </location>
</feature>
<dbReference type="RefSeq" id="WP_076195523.1">
    <property type="nucleotide sequence ID" value="NZ_CP019236.1"/>
</dbReference>
<evidence type="ECO:0000313" key="5">
    <source>
        <dbReference type="Proteomes" id="UP000186609"/>
    </source>
</evidence>
<feature type="signal peptide" evidence="2">
    <location>
        <begin position="1"/>
        <end position="32"/>
    </location>
</feature>
<proteinExistence type="predicted"/>
<keyword evidence="1 2" id="KW-0732">Signal</keyword>
<dbReference type="Gene3D" id="3.40.190.10">
    <property type="entry name" value="Periplasmic binding protein-like II"/>
    <property type="match status" value="2"/>
</dbReference>
<keyword evidence="5" id="KW-1185">Reference proteome</keyword>
<name>A0A1P8JPY8_9BURK</name>
<protein>
    <submittedName>
        <fullName evidence="4">Polar amino acid ABC transporter substrate-binding protein</fullName>
    </submittedName>
</protein>
<dbReference type="PANTHER" id="PTHR35936">
    <property type="entry name" value="MEMBRANE-BOUND LYTIC MUREIN TRANSGLYCOSYLASE F"/>
    <property type="match status" value="1"/>
</dbReference>
<dbReference type="KEGG" id="rhy:RD110_00050"/>
<dbReference type="OrthoDB" id="9768183at2"/>
<dbReference type="SMART" id="SM00062">
    <property type="entry name" value="PBPb"/>
    <property type="match status" value="1"/>
</dbReference>
<evidence type="ECO:0000313" key="4">
    <source>
        <dbReference type="EMBL" id="APW35804.1"/>
    </source>
</evidence>
<gene>
    <name evidence="4" type="ORF">RD110_00050</name>
</gene>
<dbReference type="STRING" id="1842727.RD110_00050"/>
<feature type="chain" id="PRO_5012840051" evidence="2">
    <location>
        <begin position="33"/>
        <end position="288"/>
    </location>
</feature>
<sequence>MQRRSTFKPSFRALALGTVTCLAALCASAVWAQTGPLKTAVDATFAPHAMAKLGGGAQGFNIDLGEELAKRLGRKIDIEATEFSGLVPGLNSKRYDFLLAPVTVTPERAKAMLFTEGYLDTDYTFLGRKGAPLARLEDLKGKTVAVNKGSNYEGWARDNAAKYDFKFDVYGNNADAVQAVLANRADYNLAGTTVVAWAAKQNAALQTGYTVKTGLVWALPFRLDDKAGRAAASNALKCMKQDGTVAKLAVKWFGFTPGADDAAVKLAPGTGVPGMDGYDATPVTAKCS</sequence>
<dbReference type="EMBL" id="CP019236">
    <property type="protein sequence ID" value="APW35804.1"/>
    <property type="molecule type" value="Genomic_DNA"/>
</dbReference>
<evidence type="ECO:0000256" key="1">
    <source>
        <dbReference type="ARBA" id="ARBA00022729"/>
    </source>
</evidence>
<dbReference type="CDD" id="cd13626">
    <property type="entry name" value="PBP2_Cystine_like"/>
    <property type="match status" value="1"/>
</dbReference>
<organism evidence="4 5">
    <name type="scientific">Rhodoferax koreensis</name>
    <dbReference type="NCBI Taxonomy" id="1842727"/>
    <lineage>
        <taxon>Bacteria</taxon>
        <taxon>Pseudomonadati</taxon>
        <taxon>Pseudomonadota</taxon>
        <taxon>Betaproteobacteria</taxon>
        <taxon>Burkholderiales</taxon>
        <taxon>Comamonadaceae</taxon>
        <taxon>Rhodoferax</taxon>
    </lineage>
</organism>
<accession>A0A1P8JPY8</accession>
<reference evidence="4 5" key="1">
    <citation type="submission" date="2017-01" db="EMBL/GenBank/DDBJ databases">
        <authorList>
            <person name="Mah S.A."/>
            <person name="Swanson W.J."/>
            <person name="Moy G.W."/>
            <person name="Vacquier V.D."/>
        </authorList>
    </citation>
    <scope>NUCLEOTIDE SEQUENCE [LARGE SCALE GENOMIC DNA]</scope>
    <source>
        <strain evidence="4 5">DCY110</strain>
    </source>
</reference>
<dbReference type="Proteomes" id="UP000186609">
    <property type="component" value="Chromosome"/>
</dbReference>